<keyword evidence="2" id="KW-1185">Reference proteome</keyword>
<dbReference type="EMBL" id="JAHLQT010022350">
    <property type="protein sequence ID" value="KAG7166589.1"/>
    <property type="molecule type" value="Genomic_DNA"/>
</dbReference>
<organism evidence="1 2">
    <name type="scientific">Homarus americanus</name>
    <name type="common">American lobster</name>
    <dbReference type="NCBI Taxonomy" id="6706"/>
    <lineage>
        <taxon>Eukaryota</taxon>
        <taxon>Metazoa</taxon>
        <taxon>Ecdysozoa</taxon>
        <taxon>Arthropoda</taxon>
        <taxon>Crustacea</taxon>
        <taxon>Multicrustacea</taxon>
        <taxon>Malacostraca</taxon>
        <taxon>Eumalacostraca</taxon>
        <taxon>Eucarida</taxon>
        <taxon>Decapoda</taxon>
        <taxon>Pleocyemata</taxon>
        <taxon>Astacidea</taxon>
        <taxon>Nephropoidea</taxon>
        <taxon>Nephropidae</taxon>
        <taxon>Homarus</taxon>
    </lineage>
</organism>
<evidence type="ECO:0000313" key="1">
    <source>
        <dbReference type="EMBL" id="KAG7166589.1"/>
    </source>
</evidence>
<accession>A0A8J5K382</accession>
<proteinExistence type="predicted"/>
<reference evidence="1" key="1">
    <citation type="journal article" date="2021" name="Sci. Adv.">
        <title>The American lobster genome reveals insights on longevity, neural, and immune adaptations.</title>
        <authorList>
            <person name="Polinski J.M."/>
            <person name="Zimin A.V."/>
            <person name="Clark K.F."/>
            <person name="Kohn A.B."/>
            <person name="Sadowski N."/>
            <person name="Timp W."/>
            <person name="Ptitsyn A."/>
            <person name="Khanna P."/>
            <person name="Romanova D.Y."/>
            <person name="Williams P."/>
            <person name="Greenwood S.J."/>
            <person name="Moroz L.L."/>
            <person name="Walt D.R."/>
            <person name="Bodnar A.G."/>
        </authorList>
    </citation>
    <scope>NUCLEOTIDE SEQUENCE</scope>
    <source>
        <strain evidence="1">GMGI-L3</strain>
    </source>
</reference>
<name>A0A8J5K382_HOMAM</name>
<protein>
    <submittedName>
        <fullName evidence="1">Uncharacterized protein</fullName>
    </submittedName>
</protein>
<dbReference type="AlphaFoldDB" id="A0A8J5K382"/>
<evidence type="ECO:0000313" key="2">
    <source>
        <dbReference type="Proteomes" id="UP000747542"/>
    </source>
</evidence>
<gene>
    <name evidence="1" type="ORF">Hamer_G031942</name>
</gene>
<dbReference type="Proteomes" id="UP000747542">
    <property type="component" value="Unassembled WGS sequence"/>
</dbReference>
<sequence length="228" mass="26155">MEMSSSVGISQLVEYCIGQLPFTQSKRNYKTEKVRFYTHHCRQRYTRLLHTLHCARQGHQRVMIRTVDGNVVLLTMRIFQYLPLDDLQITFAKNKLLCDKKANAIAVFHAFTSCDTVSAFIGMQSLAWLVNQRLFRSGRCLKLKDLLFFSAAEQVSVCKPSQKTMFTKGNLLEHIPHWLSFQKSKISERPCLGRTLVAQQNVGRGTRNKFVKSPGIPYGSVFMGFKIL</sequence>
<comment type="caution">
    <text evidence="1">The sequence shown here is derived from an EMBL/GenBank/DDBJ whole genome shotgun (WGS) entry which is preliminary data.</text>
</comment>